<feature type="non-terminal residue" evidence="2">
    <location>
        <position position="30"/>
    </location>
</feature>
<dbReference type="EMBL" id="LXQA011185382">
    <property type="protein sequence ID" value="MCI88155.1"/>
    <property type="molecule type" value="Genomic_DNA"/>
</dbReference>
<keyword evidence="3" id="KW-1185">Reference proteome</keyword>
<protein>
    <submittedName>
        <fullName evidence="2">Uncharacterized protein</fullName>
    </submittedName>
</protein>
<reference evidence="2 3" key="1">
    <citation type="journal article" date="2018" name="Front. Plant Sci.">
        <title>Red Clover (Trifolium pratense) and Zigzag Clover (T. medium) - A Picture of Genomic Similarities and Differences.</title>
        <authorList>
            <person name="Dluhosova J."/>
            <person name="Istvanek J."/>
            <person name="Nedelnik J."/>
            <person name="Repkova J."/>
        </authorList>
    </citation>
    <scope>NUCLEOTIDE SEQUENCE [LARGE SCALE GENOMIC DNA]</scope>
    <source>
        <strain evidence="3">cv. 10/8</strain>
        <tissue evidence="2">Leaf</tissue>
    </source>
</reference>
<evidence type="ECO:0000313" key="3">
    <source>
        <dbReference type="Proteomes" id="UP000265520"/>
    </source>
</evidence>
<feature type="region of interest" description="Disordered" evidence="1">
    <location>
        <begin position="1"/>
        <end position="30"/>
    </location>
</feature>
<feature type="compositionally biased region" description="Basic and acidic residues" evidence="1">
    <location>
        <begin position="9"/>
        <end position="30"/>
    </location>
</feature>
<evidence type="ECO:0000313" key="2">
    <source>
        <dbReference type="EMBL" id="MCI88155.1"/>
    </source>
</evidence>
<name>A0A392VN41_9FABA</name>
<evidence type="ECO:0000256" key="1">
    <source>
        <dbReference type="SAM" id="MobiDB-lite"/>
    </source>
</evidence>
<proteinExistence type="predicted"/>
<accession>A0A392VN41</accession>
<dbReference type="AlphaFoldDB" id="A0A392VN41"/>
<comment type="caution">
    <text evidence="2">The sequence shown here is derived from an EMBL/GenBank/DDBJ whole genome shotgun (WGS) entry which is preliminary data.</text>
</comment>
<organism evidence="2 3">
    <name type="scientific">Trifolium medium</name>
    <dbReference type="NCBI Taxonomy" id="97028"/>
    <lineage>
        <taxon>Eukaryota</taxon>
        <taxon>Viridiplantae</taxon>
        <taxon>Streptophyta</taxon>
        <taxon>Embryophyta</taxon>
        <taxon>Tracheophyta</taxon>
        <taxon>Spermatophyta</taxon>
        <taxon>Magnoliopsida</taxon>
        <taxon>eudicotyledons</taxon>
        <taxon>Gunneridae</taxon>
        <taxon>Pentapetalae</taxon>
        <taxon>rosids</taxon>
        <taxon>fabids</taxon>
        <taxon>Fabales</taxon>
        <taxon>Fabaceae</taxon>
        <taxon>Papilionoideae</taxon>
        <taxon>50 kb inversion clade</taxon>
        <taxon>NPAAA clade</taxon>
        <taxon>Hologalegina</taxon>
        <taxon>IRL clade</taxon>
        <taxon>Trifolieae</taxon>
        <taxon>Trifolium</taxon>
    </lineage>
</organism>
<sequence>MPPGTLPEILRRPVERTPHVRDCTTDRPHR</sequence>
<dbReference type="Proteomes" id="UP000265520">
    <property type="component" value="Unassembled WGS sequence"/>
</dbReference>